<evidence type="ECO:0000313" key="1">
    <source>
        <dbReference type="EMBL" id="DAD79670.1"/>
    </source>
</evidence>
<proteinExistence type="predicted"/>
<accession>A0A8S5MBR2</accession>
<reference evidence="1" key="1">
    <citation type="journal article" date="2021" name="Proc. Natl. Acad. Sci. U.S.A.">
        <title>A Catalog of Tens of Thousands of Viruses from Human Metagenomes Reveals Hidden Associations with Chronic Diseases.</title>
        <authorList>
            <person name="Tisza M.J."/>
            <person name="Buck C.B."/>
        </authorList>
    </citation>
    <scope>NUCLEOTIDE SEQUENCE</scope>
    <source>
        <strain evidence="1">Ct53O25</strain>
    </source>
</reference>
<protein>
    <submittedName>
        <fullName evidence="1">Uncharacterized protein</fullName>
    </submittedName>
</protein>
<name>A0A8S5MBR2_9CAUD</name>
<dbReference type="EMBL" id="BK014869">
    <property type="protein sequence ID" value="DAD79670.1"/>
    <property type="molecule type" value="Genomic_DNA"/>
</dbReference>
<sequence length="37" mass="4450">MSRSGLKVLITFKFYRRPKMPAFLEERPFGRLFVFSP</sequence>
<organism evidence="1">
    <name type="scientific">Podoviridae sp. ct53O25</name>
    <dbReference type="NCBI Taxonomy" id="2826539"/>
    <lineage>
        <taxon>Viruses</taxon>
        <taxon>Duplodnaviria</taxon>
        <taxon>Heunggongvirae</taxon>
        <taxon>Uroviricota</taxon>
        <taxon>Caudoviricetes</taxon>
    </lineage>
</organism>